<dbReference type="EMBL" id="AVCI01000003">
    <property type="protein sequence ID" value="KFN44026.1"/>
    <property type="molecule type" value="Genomic_DNA"/>
</dbReference>
<evidence type="ECO:0000313" key="3">
    <source>
        <dbReference type="Proteomes" id="UP000029385"/>
    </source>
</evidence>
<dbReference type="STRING" id="1121015.GCA_000420545_01719"/>
<proteinExistence type="predicted"/>
<feature type="chain" id="PRO_5001870631" description="Polymer-forming cytoskeletal protein" evidence="1">
    <location>
        <begin position="20"/>
        <end position="226"/>
    </location>
</feature>
<dbReference type="OrthoDB" id="5959358at2"/>
<organism evidence="2 3">
    <name type="scientific">Arenimonas oryziterrae DSM 21050 = YC6267</name>
    <dbReference type="NCBI Taxonomy" id="1121015"/>
    <lineage>
        <taxon>Bacteria</taxon>
        <taxon>Pseudomonadati</taxon>
        <taxon>Pseudomonadota</taxon>
        <taxon>Gammaproteobacteria</taxon>
        <taxon>Lysobacterales</taxon>
        <taxon>Lysobacteraceae</taxon>
        <taxon>Arenimonas</taxon>
    </lineage>
</organism>
<feature type="signal peptide" evidence="1">
    <location>
        <begin position="1"/>
        <end position="19"/>
    </location>
</feature>
<dbReference type="RefSeq" id="WP_022969341.1">
    <property type="nucleotide sequence ID" value="NZ_ATVD01000003.1"/>
</dbReference>
<reference evidence="2 3" key="1">
    <citation type="submission" date="2013-09" db="EMBL/GenBank/DDBJ databases">
        <title>Genome sequencing of Arenimonas oryziterrae.</title>
        <authorList>
            <person name="Chen F."/>
            <person name="Wang G."/>
        </authorList>
    </citation>
    <scope>NUCLEOTIDE SEQUENCE [LARGE SCALE GENOMIC DNA]</scope>
    <source>
        <strain evidence="2 3">YC6267</strain>
    </source>
</reference>
<evidence type="ECO:0000313" key="2">
    <source>
        <dbReference type="EMBL" id="KFN44026.1"/>
    </source>
</evidence>
<evidence type="ECO:0008006" key="4">
    <source>
        <dbReference type="Google" id="ProtNLM"/>
    </source>
</evidence>
<comment type="caution">
    <text evidence="2">The sequence shown here is derived from an EMBL/GenBank/DDBJ whole genome shotgun (WGS) entry which is preliminary data.</text>
</comment>
<gene>
    <name evidence="2" type="ORF">N789_06325</name>
</gene>
<sequence>MRRTLLALALSLAAASVAAHDDQHRDIDRVNGGVTAEAGQTYGDLSTVNGGVSIEAGAIVDEAETVNGGITIADNAQLGSATTVNGGIHAGQHIVVKNDVETVNGGIRISFLSQVGGDVSTVNGGITIQQTEVNGRLNTVNGDITVGAKSHVRGGILVEKPNHGWNWSGKPRIPRIVIGPDAVVDGELRFEHEVELFVHTSAKVGTVTGATAKPYTDTLPARADGR</sequence>
<keyword evidence="3" id="KW-1185">Reference proteome</keyword>
<dbReference type="AlphaFoldDB" id="A0A091AX74"/>
<dbReference type="PATRIC" id="fig|1121015.4.peg.755"/>
<dbReference type="Proteomes" id="UP000029385">
    <property type="component" value="Unassembled WGS sequence"/>
</dbReference>
<evidence type="ECO:0000256" key="1">
    <source>
        <dbReference type="SAM" id="SignalP"/>
    </source>
</evidence>
<dbReference type="eggNOG" id="COG3595">
    <property type="taxonomic scope" value="Bacteria"/>
</dbReference>
<keyword evidence="1" id="KW-0732">Signal</keyword>
<name>A0A091AX74_9GAMM</name>
<protein>
    <recommendedName>
        <fullName evidence="4">Polymer-forming cytoskeletal protein</fullName>
    </recommendedName>
</protein>
<accession>A0A091AX74</accession>